<accession>A0A3P7ZEQ7</accession>
<dbReference type="AlphaFoldDB" id="A0A183G0N8"/>
<accession>A0A183G0N8</accession>
<evidence type="ECO:0000313" key="4">
    <source>
        <dbReference type="WBParaSite" id="HPBE_0001467001-mRNA-1"/>
    </source>
</evidence>
<feature type="compositionally biased region" description="Basic and acidic residues" evidence="1">
    <location>
        <begin position="46"/>
        <end position="55"/>
    </location>
</feature>
<proteinExistence type="predicted"/>
<dbReference type="Proteomes" id="UP000050761">
    <property type="component" value="Unassembled WGS sequence"/>
</dbReference>
<name>A0A183G0N8_HELPZ</name>
<dbReference type="EMBL" id="UZAH01028477">
    <property type="protein sequence ID" value="VDP00427.1"/>
    <property type="molecule type" value="Genomic_DNA"/>
</dbReference>
<reference evidence="4" key="2">
    <citation type="submission" date="2019-09" db="UniProtKB">
        <authorList>
            <consortium name="WormBaseParasite"/>
        </authorList>
    </citation>
    <scope>IDENTIFICATION</scope>
</reference>
<dbReference type="WBParaSite" id="HPBE_0001467001-mRNA-1">
    <property type="protein sequence ID" value="HPBE_0001467001-mRNA-1"/>
    <property type="gene ID" value="HPBE_0001467001"/>
</dbReference>
<feature type="region of interest" description="Disordered" evidence="1">
    <location>
        <begin position="1"/>
        <end position="187"/>
    </location>
</feature>
<feature type="compositionally biased region" description="Basic residues" evidence="1">
    <location>
        <begin position="151"/>
        <end position="169"/>
    </location>
</feature>
<evidence type="ECO:0000313" key="3">
    <source>
        <dbReference type="Proteomes" id="UP000050761"/>
    </source>
</evidence>
<reference evidence="2 3" key="1">
    <citation type="submission" date="2018-11" db="EMBL/GenBank/DDBJ databases">
        <authorList>
            <consortium name="Pathogen Informatics"/>
        </authorList>
    </citation>
    <scope>NUCLEOTIDE SEQUENCE [LARGE SCALE GENOMIC DNA]</scope>
</reference>
<organism evidence="3 4">
    <name type="scientific">Heligmosomoides polygyrus</name>
    <name type="common">Parasitic roundworm</name>
    <dbReference type="NCBI Taxonomy" id="6339"/>
    <lineage>
        <taxon>Eukaryota</taxon>
        <taxon>Metazoa</taxon>
        <taxon>Ecdysozoa</taxon>
        <taxon>Nematoda</taxon>
        <taxon>Chromadorea</taxon>
        <taxon>Rhabditida</taxon>
        <taxon>Rhabditina</taxon>
        <taxon>Rhabditomorpha</taxon>
        <taxon>Strongyloidea</taxon>
        <taxon>Heligmosomidae</taxon>
        <taxon>Heligmosomoides</taxon>
    </lineage>
</organism>
<protein>
    <submittedName>
        <fullName evidence="2 4">Uncharacterized protein</fullName>
    </submittedName>
</protein>
<evidence type="ECO:0000256" key="1">
    <source>
        <dbReference type="SAM" id="MobiDB-lite"/>
    </source>
</evidence>
<gene>
    <name evidence="2" type="ORF">HPBE_LOCUS14671</name>
</gene>
<feature type="compositionally biased region" description="Basic residues" evidence="1">
    <location>
        <begin position="26"/>
        <end position="45"/>
    </location>
</feature>
<feature type="compositionally biased region" description="Basic and acidic residues" evidence="1">
    <location>
        <begin position="1"/>
        <end position="13"/>
    </location>
</feature>
<feature type="compositionally biased region" description="Polar residues" evidence="1">
    <location>
        <begin position="170"/>
        <end position="187"/>
    </location>
</feature>
<sequence>MELRDYFIQEVKTRPRTRRGPATVKQKPRKKRVKEVRKAKQPAKKGSREKGKLRTEIQGGTTMGPVSDKDTGTVDFYNWPGAESKSKEMASKSTSVEKVGMRGSKEGMSKEAASRMDSKEKVSKSLSKESPSKRSRTTSRESASRKERNVKGPRRKGTQKKRVRKRKSKGTTSTSPEEMTGTRSQEG</sequence>
<evidence type="ECO:0000313" key="2">
    <source>
        <dbReference type="EMBL" id="VDP00427.1"/>
    </source>
</evidence>
<feature type="compositionally biased region" description="Basic and acidic residues" evidence="1">
    <location>
        <begin position="99"/>
        <end position="150"/>
    </location>
</feature>
<keyword evidence="3" id="KW-1185">Reference proteome</keyword>